<keyword evidence="1" id="KW-0677">Repeat</keyword>
<dbReference type="Gramene" id="PNT65962">
    <property type="protein sequence ID" value="PNT65962"/>
    <property type="gene ID" value="BRADI_3g04953v3"/>
</dbReference>
<dbReference type="Gramene" id="KQJ93492">
    <property type="protein sequence ID" value="KQJ93492"/>
    <property type="gene ID" value="BRADI_3g04953v3"/>
</dbReference>
<dbReference type="EnsemblPlants" id="KQJ93492">
    <property type="protein sequence ID" value="KQJ93492"/>
    <property type="gene ID" value="BRADI_3g04953v3"/>
</dbReference>
<dbReference type="PANTHER" id="PTHR18896:SF65">
    <property type="entry name" value="PHOSPHOLIPASE D BETA 1"/>
    <property type="match status" value="1"/>
</dbReference>
<dbReference type="EnsemblPlants" id="PNT65962">
    <property type="protein sequence ID" value="PNT65962"/>
    <property type="gene ID" value="BRADI_3g04953v3"/>
</dbReference>
<sequence>MGLISEHTSHPMHCLSGANNLVPIEIILKFANKIKANESFSAYIVLPVLPEDKPTGAPTQRILYSQVMDRLTVHRCWRQICSIYFTLPDRHCLGDSKLLLLCSRVDCIICFPLTVRRVLGICTCT</sequence>
<dbReference type="EMBL" id="CM000882">
    <property type="protein sequence ID" value="PNT65961.1"/>
    <property type="molecule type" value="Genomic_DNA"/>
</dbReference>
<dbReference type="Proteomes" id="UP000008810">
    <property type="component" value="Chromosome 3"/>
</dbReference>
<dbReference type="Gramene" id="PNT65961">
    <property type="protein sequence ID" value="PNT65961"/>
    <property type="gene ID" value="BRADI_3g04953v3"/>
</dbReference>
<organism evidence="3">
    <name type="scientific">Brachypodium distachyon</name>
    <name type="common">Purple false brome</name>
    <name type="synonym">Trachynia distachya</name>
    <dbReference type="NCBI Taxonomy" id="15368"/>
    <lineage>
        <taxon>Eukaryota</taxon>
        <taxon>Viridiplantae</taxon>
        <taxon>Streptophyta</taxon>
        <taxon>Embryophyta</taxon>
        <taxon>Tracheophyta</taxon>
        <taxon>Spermatophyta</taxon>
        <taxon>Magnoliopsida</taxon>
        <taxon>Liliopsida</taxon>
        <taxon>Poales</taxon>
        <taxon>Poaceae</taxon>
        <taxon>BOP clade</taxon>
        <taxon>Pooideae</taxon>
        <taxon>Stipodae</taxon>
        <taxon>Brachypodieae</taxon>
        <taxon>Brachypodium</taxon>
    </lineage>
</organism>
<evidence type="ECO:0000256" key="1">
    <source>
        <dbReference type="ARBA" id="ARBA00022737"/>
    </source>
</evidence>
<dbReference type="OrthoDB" id="696721at2759"/>
<dbReference type="AlphaFoldDB" id="A0A0Q3F1X7"/>
<proteinExistence type="predicted"/>
<dbReference type="Gramene" id="KQJ93494">
    <property type="protein sequence ID" value="KQJ93494"/>
    <property type="gene ID" value="BRADI_3g04953v3"/>
</dbReference>
<dbReference type="Gramene" id="KQJ93495">
    <property type="protein sequence ID" value="KQJ93495"/>
    <property type="gene ID" value="BRADI_3g04953v3"/>
</dbReference>
<dbReference type="Gramene" id="KQJ93493">
    <property type="protein sequence ID" value="KQJ93493"/>
    <property type="gene ID" value="BRADI_3g04953v3"/>
</dbReference>
<dbReference type="EMBL" id="CM000882">
    <property type="protein sequence ID" value="KQJ93494.1"/>
    <property type="molecule type" value="Genomic_DNA"/>
</dbReference>
<dbReference type="EMBL" id="CM000882">
    <property type="protein sequence ID" value="KQJ93493.1"/>
    <property type="molecule type" value="Genomic_DNA"/>
</dbReference>
<dbReference type="PANTHER" id="PTHR18896">
    <property type="entry name" value="PHOSPHOLIPASE D"/>
    <property type="match status" value="1"/>
</dbReference>
<evidence type="ECO:0000313" key="5">
    <source>
        <dbReference type="Proteomes" id="UP000008810"/>
    </source>
</evidence>
<dbReference type="GO" id="GO:0006629">
    <property type="term" value="P:lipid metabolic process"/>
    <property type="evidence" value="ECO:0007669"/>
    <property type="project" value="UniProtKB-KW"/>
</dbReference>
<dbReference type="InterPro" id="IPR015679">
    <property type="entry name" value="PLipase_D_fam"/>
</dbReference>
<protein>
    <submittedName>
        <fullName evidence="3 4">Uncharacterized protein</fullName>
    </submittedName>
</protein>
<dbReference type="InParanoid" id="A0A0Q3F1X7"/>
<accession>A0A0Q3F1X7</accession>
<dbReference type="STRING" id="15368.A0A0Q3F1X7"/>
<name>A0A0Q3F1X7_BRADI</name>
<gene>
    <name evidence="3" type="ORF">BRADI_3g04953v3</name>
</gene>
<reference evidence="4" key="3">
    <citation type="submission" date="2018-08" db="UniProtKB">
        <authorList>
            <consortium name="EnsemblPlants"/>
        </authorList>
    </citation>
    <scope>IDENTIFICATION</scope>
    <source>
        <strain evidence="4">cv. Bd21</strain>
    </source>
</reference>
<dbReference type="EMBL" id="CM000882">
    <property type="protein sequence ID" value="PNT65962.1"/>
    <property type="molecule type" value="Genomic_DNA"/>
</dbReference>
<dbReference type="EMBL" id="CM000882">
    <property type="protein sequence ID" value="KQJ93492.1"/>
    <property type="molecule type" value="Genomic_DNA"/>
</dbReference>
<dbReference type="EnsemblPlants" id="KQJ93494">
    <property type="protein sequence ID" value="KQJ93494"/>
    <property type="gene ID" value="BRADI_3g04953v3"/>
</dbReference>
<dbReference type="EnsemblPlants" id="KQJ93493">
    <property type="protein sequence ID" value="KQJ93493"/>
    <property type="gene ID" value="BRADI_3g04953v3"/>
</dbReference>
<evidence type="ECO:0000256" key="2">
    <source>
        <dbReference type="ARBA" id="ARBA00023098"/>
    </source>
</evidence>
<evidence type="ECO:0000313" key="4">
    <source>
        <dbReference type="EnsemblPlants" id="KQJ93492"/>
    </source>
</evidence>
<reference evidence="3" key="2">
    <citation type="submission" date="2017-06" db="EMBL/GenBank/DDBJ databases">
        <title>WGS assembly of Brachypodium distachyon.</title>
        <authorList>
            <consortium name="The International Brachypodium Initiative"/>
            <person name="Lucas S."/>
            <person name="Harmon-Smith M."/>
            <person name="Lail K."/>
            <person name="Tice H."/>
            <person name="Grimwood J."/>
            <person name="Bruce D."/>
            <person name="Barry K."/>
            <person name="Shu S."/>
            <person name="Lindquist E."/>
            <person name="Wang M."/>
            <person name="Pitluck S."/>
            <person name="Vogel J.P."/>
            <person name="Garvin D.F."/>
            <person name="Mockler T.C."/>
            <person name="Schmutz J."/>
            <person name="Rokhsar D."/>
            <person name="Bevan M.W."/>
        </authorList>
    </citation>
    <scope>NUCLEOTIDE SEQUENCE</scope>
    <source>
        <strain evidence="3">Bd21</strain>
    </source>
</reference>
<reference evidence="3 4" key="1">
    <citation type="journal article" date="2010" name="Nature">
        <title>Genome sequencing and analysis of the model grass Brachypodium distachyon.</title>
        <authorList>
            <consortium name="International Brachypodium Initiative"/>
        </authorList>
    </citation>
    <scope>NUCLEOTIDE SEQUENCE [LARGE SCALE GENOMIC DNA]</scope>
    <source>
        <strain evidence="3 4">Bd21</strain>
    </source>
</reference>
<dbReference type="EnsemblPlants" id="KQJ93495">
    <property type="protein sequence ID" value="KQJ93495"/>
    <property type="gene ID" value="BRADI_3g04953v3"/>
</dbReference>
<dbReference type="EnsemblPlants" id="PNT65961">
    <property type="protein sequence ID" value="PNT65961"/>
    <property type="gene ID" value="BRADI_3g04953v3"/>
</dbReference>
<keyword evidence="5" id="KW-1185">Reference proteome</keyword>
<evidence type="ECO:0000313" key="3">
    <source>
        <dbReference type="EMBL" id="KQJ93494.1"/>
    </source>
</evidence>
<dbReference type="EMBL" id="CM000882">
    <property type="protein sequence ID" value="KQJ93495.1"/>
    <property type="molecule type" value="Genomic_DNA"/>
</dbReference>
<keyword evidence="2" id="KW-0443">Lipid metabolism</keyword>